<dbReference type="InterPro" id="IPR051600">
    <property type="entry name" value="Beta-PGM-like"/>
</dbReference>
<proteinExistence type="inferred from homology"/>
<dbReference type="Gene3D" id="3.40.50.1000">
    <property type="entry name" value="HAD superfamily/HAD-like"/>
    <property type="match status" value="1"/>
</dbReference>
<keyword evidence="4" id="KW-0479">Metal-binding</keyword>
<dbReference type="EC" id="5.4.2.6" evidence="9"/>
<keyword evidence="11" id="KW-0378">Hydrolase</keyword>
<dbReference type="Gene3D" id="1.10.150.240">
    <property type="entry name" value="Putative phosphatase, domain 2"/>
    <property type="match status" value="1"/>
</dbReference>
<dbReference type="SFLD" id="SFLDG01135">
    <property type="entry name" value="C1.5.6:_HAD__Beta-PGM__Phospha"/>
    <property type="match status" value="1"/>
</dbReference>
<dbReference type="SFLD" id="SFLDS00003">
    <property type="entry name" value="Haloacid_Dehalogenase"/>
    <property type="match status" value="1"/>
</dbReference>
<dbReference type="eggNOG" id="COG0637">
    <property type="taxonomic scope" value="Bacteria"/>
</dbReference>
<keyword evidence="3" id="KW-0597">Phosphoprotein</keyword>
<dbReference type="EMBL" id="AP012029">
    <property type="protein sequence ID" value="BAJ64591.1"/>
    <property type="molecule type" value="Genomic_DNA"/>
</dbReference>
<dbReference type="RefSeq" id="WP_013560946.1">
    <property type="nucleotide sequence ID" value="NC_014960.1"/>
</dbReference>
<dbReference type="InParanoid" id="E8MZP3"/>
<dbReference type="KEGG" id="atm:ANT_25650"/>
<dbReference type="GO" id="GO:0046872">
    <property type="term" value="F:metal ion binding"/>
    <property type="evidence" value="ECO:0007669"/>
    <property type="project" value="UniProtKB-KW"/>
</dbReference>
<dbReference type="InterPro" id="IPR036412">
    <property type="entry name" value="HAD-like_sf"/>
</dbReference>
<evidence type="ECO:0000256" key="6">
    <source>
        <dbReference type="ARBA" id="ARBA00023235"/>
    </source>
</evidence>
<gene>
    <name evidence="11" type="ordered locus">ANT_25650</name>
</gene>
<evidence type="ECO:0000256" key="7">
    <source>
        <dbReference type="ARBA" id="ARBA00023277"/>
    </source>
</evidence>
<dbReference type="GO" id="GO:0016787">
    <property type="term" value="F:hydrolase activity"/>
    <property type="evidence" value="ECO:0007669"/>
    <property type="project" value="UniProtKB-KW"/>
</dbReference>
<accession>E8MZP3</accession>
<dbReference type="SFLD" id="SFLDG01129">
    <property type="entry name" value="C1.5:_HAD__Beta-PGM__Phosphata"/>
    <property type="match status" value="1"/>
</dbReference>
<comment type="cofactor">
    <cofactor evidence="1">
        <name>Mg(2+)</name>
        <dbReference type="ChEBI" id="CHEBI:18420"/>
    </cofactor>
</comment>
<dbReference type="SUPFAM" id="SSF56784">
    <property type="entry name" value="HAD-like"/>
    <property type="match status" value="1"/>
</dbReference>
<dbReference type="STRING" id="926569.ANT_25650"/>
<organism evidence="11 12">
    <name type="scientific">Anaerolinea thermophila (strain DSM 14523 / JCM 11388 / NBRC 100420 / UNI-1)</name>
    <dbReference type="NCBI Taxonomy" id="926569"/>
    <lineage>
        <taxon>Bacteria</taxon>
        <taxon>Bacillati</taxon>
        <taxon>Chloroflexota</taxon>
        <taxon>Anaerolineae</taxon>
        <taxon>Anaerolineales</taxon>
        <taxon>Anaerolineaceae</taxon>
        <taxon>Anaerolinea</taxon>
    </lineage>
</organism>
<dbReference type="PANTHER" id="PTHR46193">
    <property type="entry name" value="6-PHOSPHOGLUCONATE PHOSPHATASE"/>
    <property type="match status" value="1"/>
</dbReference>
<keyword evidence="12" id="KW-1185">Reference proteome</keyword>
<evidence type="ECO:0000256" key="1">
    <source>
        <dbReference type="ARBA" id="ARBA00001946"/>
    </source>
</evidence>
<dbReference type="OrthoDB" id="9797743at2"/>
<keyword evidence="6" id="KW-0413">Isomerase</keyword>
<comment type="similarity">
    <text evidence="2">Belongs to the HAD-like hydrolase superfamily. CbbY/CbbZ/Gph/YieH family.</text>
</comment>
<evidence type="ECO:0000256" key="10">
    <source>
        <dbReference type="ARBA" id="ARBA00044991"/>
    </source>
</evidence>
<dbReference type="InterPro" id="IPR010976">
    <property type="entry name" value="B-phosphoglucomutase_hydrolase"/>
</dbReference>
<dbReference type="InterPro" id="IPR023198">
    <property type="entry name" value="PGP-like_dom2"/>
</dbReference>
<dbReference type="NCBIfam" id="TIGR01509">
    <property type="entry name" value="HAD-SF-IA-v3"/>
    <property type="match status" value="1"/>
</dbReference>
<dbReference type="Pfam" id="PF13419">
    <property type="entry name" value="HAD_2"/>
    <property type="match status" value="1"/>
</dbReference>
<dbReference type="NCBIfam" id="TIGR02009">
    <property type="entry name" value="PGMB-YQAB-SF"/>
    <property type="match status" value="1"/>
</dbReference>
<evidence type="ECO:0000313" key="12">
    <source>
        <dbReference type="Proteomes" id="UP000008922"/>
    </source>
</evidence>
<evidence type="ECO:0000256" key="5">
    <source>
        <dbReference type="ARBA" id="ARBA00022842"/>
    </source>
</evidence>
<dbReference type="PRINTS" id="PR00413">
    <property type="entry name" value="HADHALOGNASE"/>
</dbReference>
<reference evidence="11 12" key="1">
    <citation type="submission" date="2010-12" db="EMBL/GenBank/DDBJ databases">
        <title>Whole genome sequence of Anaerolinea thermophila UNI-1.</title>
        <authorList>
            <person name="Narita-Yamada S."/>
            <person name="Kishi E."/>
            <person name="Watanabe Y."/>
            <person name="Takasaki K."/>
            <person name="Ankai A."/>
            <person name="Oguchi A."/>
            <person name="Fukui S."/>
            <person name="Takahashi M."/>
            <person name="Yashiro I."/>
            <person name="Hosoyama A."/>
            <person name="Sekiguchi Y."/>
            <person name="Hanada S."/>
            <person name="Fujita N."/>
        </authorList>
    </citation>
    <scope>NUCLEOTIDE SEQUENCE [LARGE SCALE GENOMIC DNA]</scope>
    <source>
        <strain evidence="12">DSM 14523 / JCM 11388 / NBRC 100420 / UNI-1</strain>
    </source>
</reference>
<evidence type="ECO:0000256" key="3">
    <source>
        <dbReference type="ARBA" id="ARBA00022553"/>
    </source>
</evidence>
<dbReference type="HOGENOM" id="CLU_045011_13_4_0"/>
<dbReference type="GO" id="GO:0008801">
    <property type="term" value="F:beta-phosphoglucomutase activity"/>
    <property type="evidence" value="ECO:0007669"/>
    <property type="project" value="UniProtKB-EC"/>
</dbReference>
<dbReference type="PANTHER" id="PTHR46193:SF18">
    <property type="entry name" value="HEXITOL PHOSPHATASE B"/>
    <property type="match status" value="1"/>
</dbReference>
<dbReference type="InterPro" id="IPR006439">
    <property type="entry name" value="HAD-SF_hydro_IA"/>
</dbReference>
<sequence length="227" mass="25493">MNWKAFIFDMDGTLLDNMAFHIEIWREFLHSLGVKLDEKEFLQRAVGRTNADILRDFVNPDLSDEEIRALGKQKEALYRSRFRPLMREVPGLTRLLARAKQKGIRIALATSAGVENARFVLEGLDIESYFDVLVTGDQVTQGKPHPEIFLKAAERLSIHPSEGLVFEDSPLGLEAAHRAGMASIALSTTYPPEHLMTLPGVLAVVPDYDTLFLRDGHLGEFFHSFSG</sequence>
<comment type="catalytic activity">
    <reaction evidence="8">
        <text>beta-D-glucose 1-phosphate = beta-D-glucose 6-phosphate</text>
        <dbReference type="Rhea" id="RHEA:20113"/>
        <dbReference type="ChEBI" id="CHEBI:57684"/>
        <dbReference type="ChEBI" id="CHEBI:58247"/>
        <dbReference type="EC" id="5.4.2.6"/>
    </reaction>
</comment>
<keyword evidence="7" id="KW-0119">Carbohydrate metabolism</keyword>
<evidence type="ECO:0000256" key="9">
    <source>
        <dbReference type="ARBA" id="ARBA00044968"/>
    </source>
</evidence>
<dbReference type="Proteomes" id="UP000008922">
    <property type="component" value="Chromosome"/>
</dbReference>
<dbReference type="InterPro" id="IPR023214">
    <property type="entry name" value="HAD_sf"/>
</dbReference>
<evidence type="ECO:0000256" key="8">
    <source>
        <dbReference type="ARBA" id="ARBA00044926"/>
    </source>
</evidence>
<dbReference type="AlphaFoldDB" id="E8MZP3"/>
<protein>
    <recommendedName>
        <fullName evidence="10">Beta-phosphoglucomutase</fullName>
        <ecNumber evidence="9">5.4.2.6</ecNumber>
    </recommendedName>
</protein>
<evidence type="ECO:0000313" key="11">
    <source>
        <dbReference type="EMBL" id="BAJ64591.1"/>
    </source>
</evidence>
<name>E8MZP3_ANATU</name>
<keyword evidence="5" id="KW-0460">Magnesium</keyword>
<evidence type="ECO:0000256" key="4">
    <source>
        <dbReference type="ARBA" id="ARBA00022723"/>
    </source>
</evidence>
<evidence type="ECO:0000256" key="2">
    <source>
        <dbReference type="ARBA" id="ARBA00006171"/>
    </source>
</evidence>
<dbReference type="InterPro" id="IPR041492">
    <property type="entry name" value="HAD_2"/>
</dbReference>